<name>A0ABV0DCX5_9PSED</name>
<accession>A0ABV0DCX5</accession>
<evidence type="ECO:0000313" key="2">
    <source>
        <dbReference type="Proteomes" id="UP001424532"/>
    </source>
</evidence>
<gene>
    <name evidence="1" type="ORF">ABFE88_08200</name>
</gene>
<dbReference type="RefSeq" id="WP_347149579.1">
    <property type="nucleotide sequence ID" value="NZ_JBDLYL010000006.1"/>
</dbReference>
<dbReference type="EMBL" id="JBDLYL010000006">
    <property type="protein sequence ID" value="MEN8639628.1"/>
    <property type="molecule type" value="Genomic_DNA"/>
</dbReference>
<evidence type="ECO:0000313" key="1">
    <source>
        <dbReference type="EMBL" id="MEN8639628.1"/>
    </source>
</evidence>
<comment type="caution">
    <text evidence="1">The sequence shown here is derived from an EMBL/GenBank/DDBJ whole genome shotgun (WGS) entry which is preliminary data.</text>
</comment>
<reference evidence="1 2" key="1">
    <citation type="submission" date="2024-05" db="EMBL/GenBank/DDBJ databases">
        <title>Sequence of Lycoming College course isolates.</title>
        <authorList>
            <person name="Reigle C.A."/>
            <person name="Newman J.D."/>
        </authorList>
    </citation>
    <scope>NUCLEOTIDE SEQUENCE [LARGE SCALE GENOMIC DNA]</scope>
    <source>
        <strain evidence="1 2">CAR-09</strain>
    </source>
</reference>
<proteinExistence type="predicted"/>
<dbReference type="Proteomes" id="UP001424532">
    <property type="component" value="Unassembled WGS sequence"/>
</dbReference>
<organism evidence="1 2">
    <name type="scientific">Pseudomonas sichuanensis</name>
    <dbReference type="NCBI Taxonomy" id="2213015"/>
    <lineage>
        <taxon>Bacteria</taxon>
        <taxon>Pseudomonadati</taxon>
        <taxon>Pseudomonadota</taxon>
        <taxon>Gammaproteobacteria</taxon>
        <taxon>Pseudomonadales</taxon>
        <taxon>Pseudomonadaceae</taxon>
        <taxon>Pseudomonas</taxon>
    </lineage>
</organism>
<sequence>MTTPIVNTLIDEQVAELPEAQAMPADRVLMLFKGPTFDAAVHQAELASIENPRAWKCRACICGEWTVGYEVRQQWT</sequence>
<protein>
    <submittedName>
        <fullName evidence="1">Uncharacterized protein</fullName>
    </submittedName>
</protein>
<keyword evidence="2" id="KW-1185">Reference proteome</keyword>